<dbReference type="RefSeq" id="WP_242763525.1">
    <property type="nucleotide sequence ID" value="NZ_JALDAY010000002.1"/>
</dbReference>
<evidence type="ECO:0000259" key="4">
    <source>
        <dbReference type="Pfam" id="PF01648"/>
    </source>
</evidence>
<comment type="caution">
    <text evidence="5">The sequence shown here is derived from an EMBL/GenBank/DDBJ whole genome shotgun (WGS) entry which is preliminary data.</text>
</comment>
<feature type="region of interest" description="Disordered" evidence="3">
    <location>
        <begin position="260"/>
        <end position="302"/>
    </location>
</feature>
<keyword evidence="2 5" id="KW-0808">Transferase</keyword>
<protein>
    <submittedName>
        <fullName evidence="5">4'-phosphopantetheinyl transferase superfamily protein</fullName>
    </submittedName>
</protein>
<feature type="domain" description="4'-phosphopantetheinyl transferase" evidence="4">
    <location>
        <begin position="121"/>
        <end position="234"/>
    </location>
</feature>
<evidence type="ECO:0000256" key="2">
    <source>
        <dbReference type="ARBA" id="ARBA00022679"/>
    </source>
</evidence>
<dbReference type="InterPro" id="IPR050559">
    <property type="entry name" value="P-Pant_transferase_sf"/>
</dbReference>
<dbReference type="GO" id="GO:0016740">
    <property type="term" value="F:transferase activity"/>
    <property type="evidence" value="ECO:0007669"/>
    <property type="project" value="UniProtKB-KW"/>
</dbReference>
<organism evidence="5 6">
    <name type="scientific">Streptomyces cylindrosporus</name>
    <dbReference type="NCBI Taxonomy" id="2927583"/>
    <lineage>
        <taxon>Bacteria</taxon>
        <taxon>Bacillati</taxon>
        <taxon>Actinomycetota</taxon>
        <taxon>Actinomycetes</taxon>
        <taxon>Kitasatosporales</taxon>
        <taxon>Streptomycetaceae</taxon>
        <taxon>Streptomyces</taxon>
    </lineage>
</organism>
<dbReference type="EMBL" id="JALDAY010000002">
    <property type="protein sequence ID" value="MCI3271296.1"/>
    <property type="molecule type" value="Genomic_DNA"/>
</dbReference>
<evidence type="ECO:0000256" key="1">
    <source>
        <dbReference type="ARBA" id="ARBA00010990"/>
    </source>
</evidence>
<comment type="similarity">
    <text evidence="1">Belongs to the P-Pant transferase superfamily. Gsp/Sfp/HetI/AcpT family.</text>
</comment>
<proteinExistence type="inferred from homology"/>
<keyword evidence="6" id="KW-1185">Reference proteome</keyword>
<name>A0ABS9Y257_9ACTN</name>
<dbReference type="SUPFAM" id="SSF56214">
    <property type="entry name" value="4'-phosphopantetheinyl transferase"/>
    <property type="match status" value="2"/>
</dbReference>
<dbReference type="Proteomes" id="UP001165269">
    <property type="component" value="Unassembled WGS sequence"/>
</dbReference>
<sequence length="302" mass="31040">MSAVRYGVTGGPPPGEVHVWVVPEPPPGPRREALVNRCAGLLSPEERRRWGRIVPGSRALYACSHAALRAVTALYGGRPVSQVTFVAGKFGKPYVSGDPGLRISLSHTEGLALVAVSRDGPVGVDVERVRPLRDPAGLRRQMLSPWEAAGWAEGGPRGGGGGLPDGTAGALHDGLFTRWACKEAVLKALGSGLAGDLTAVWVAPGERRVGPVRLHRVPGGASRAWGLQLIDVGPEFRAAVAVAGGGEVVRVLGAPRVTGLAHTSAGPHPVAATTSAPHRPTPTTRRPTGPAPLIPAGSHAGA</sequence>
<evidence type="ECO:0000313" key="6">
    <source>
        <dbReference type="Proteomes" id="UP001165269"/>
    </source>
</evidence>
<evidence type="ECO:0000313" key="5">
    <source>
        <dbReference type="EMBL" id="MCI3271296.1"/>
    </source>
</evidence>
<reference evidence="5" key="1">
    <citation type="submission" date="2022-03" db="EMBL/GenBank/DDBJ databases">
        <title>Streptomyces 7R015 and 7R016 isolated from Barleria lupulina in Thailand.</title>
        <authorList>
            <person name="Kanchanasin P."/>
            <person name="Phongsopitanun W."/>
            <person name="Tanasupawat S."/>
        </authorList>
    </citation>
    <scope>NUCLEOTIDE SEQUENCE</scope>
    <source>
        <strain evidence="5">7R015</strain>
    </source>
</reference>
<gene>
    <name evidence="5" type="ORF">MQP27_09255</name>
</gene>
<dbReference type="InterPro" id="IPR008278">
    <property type="entry name" value="4-PPantetheinyl_Trfase_dom"/>
</dbReference>
<dbReference type="InterPro" id="IPR037143">
    <property type="entry name" value="4-PPantetheinyl_Trfase_dom_sf"/>
</dbReference>
<evidence type="ECO:0000256" key="3">
    <source>
        <dbReference type="SAM" id="MobiDB-lite"/>
    </source>
</evidence>
<accession>A0ABS9Y257</accession>
<feature type="compositionally biased region" description="Low complexity" evidence="3">
    <location>
        <begin position="271"/>
        <end position="288"/>
    </location>
</feature>
<dbReference type="Pfam" id="PF01648">
    <property type="entry name" value="ACPS"/>
    <property type="match status" value="1"/>
</dbReference>
<dbReference type="PANTHER" id="PTHR12215">
    <property type="entry name" value="PHOSPHOPANTETHEINE TRANSFERASE"/>
    <property type="match status" value="1"/>
</dbReference>
<dbReference type="Gene3D" id="3.90.470.20">
    <property type="entry name" value="4'-phosphopantetheinyl transferase domain"/>
    <property type="match status" value="1"/>
</dbReference>
<dbReference type="PANTHER" id="PTHR12215:SF10">
    <property type="entry name" value="L-AMINOADIPATE-SEMIALDEHYDE DEHYDROGENASE-PHOSPHOPANTETHEINYL TRANSFERASE"/>
    <property type="match status" value="1"/>
</dbReference>